<dbReference type="InterPro" id="IPR050320">
    <property type="entry name" value="N5-glutamine_MTase"/>
</dbReference>
<dbReference type="CDD" id="cd02440">
    <property type="entry name" value="AdoMet_MTases"/>
    <property type="match status" value="1"/>
</dbReference>
<keyword evidence="2" id="KW-0489">Methyltransferase</keyword>
<dbReference type="InterPro" id="IPR029063">
    <property type="entry name" value="SAM-dependent_MTases_sf"/>
</dbReference>
<dbReference type="Pfam" id="PF05175">
    <property type="entry name" value="MTS"/>
    <property type="match status" value="1"/>
</dbReference>
<dbReference type="EMBL" id="JAMTCO010000008">
    <property type="protein sequence ID" value="MCP2270922.1"/>
    <property type="molecule type" value="Genomic_DNA"/>
</dbReference>
<dbReference type="GO" id="GO:0032259">
    <property type="term" value="P:methylation"/>
    <property type="evidence" value="ECO:0007669"/>
    <property type="project" value="UniProtKB-KW"/>
</dbReference>
<dbReference type="PANTHER" id="PTHR18895:SF74">
    <property type="entry name" value="MTRF1L RELEASE FACTOR GLUTAMINE METHYLTRANSFERASE"/>
    <property type="match status" value="1"/>
</dbReference>
<dbReference type="RefSeq" id="WP_253887883.1">
    <property type="nucleotide sequence ID" value="NZ_BAAAVB010000013.1"/>
</dbReference>
<dbReference type="PROSITE" id="PS00092">
    <property type="entry name" value="N6_MTASE"/>
    <property type="match status" value="1"/>
</dbReference>
<gene>
    <name evidence="2" type="ORF">LV75_003434</name>
</gene>
<sequence>MDHETPPHRSSLPDDHVARIRRWHEAAHRDSTTRPDHTVDYLGRTLHIPPDVHPITGTSHLLGQAVLDEVRSTDRVLDMGTGSGVNAILAAATAREVLAVDTNPSAITTTRANAARNGVTLTARHSDVFSAVDGRFDLIIFDPPFRWFAPRDTLETATTDHHYRAMNTFFAQVSAHMTDTARLLIFFGTSGDLDHLHTRAAAAGLTSQTLATTQHTRDDWTVDYFTYRMTRAPVT</sequence>
<dbReference type="PANTHER" id="PTHR18895">
    <property type="entry name" value="HEMK METHYLTRANSFERASE"/>
    <property type="match status" value="1"/>
</dbReference>
<feature type="domain" description="Methyltransferase small" evidence="1">
    <location>
        <begin position="61"/>
        <end position="147"/>
    </location>
</feature>
<name>A0ABT1IE70_9PSEU</name>
<evidence type="ECO:0000259" key="1">
    <source>
        <dbReference type="Pfam" id="PF05175"/>
    </source>
</evidence>
<dbReference type="SUPFAM" id="SSF53335">
    <property type="entry name" value="S-adenosyl-L-methionine-dependent methyltransferases"/>
    <property type="match status" value="1"/>
</dbReference>
<keyword evidence="2" id="KW-0808">Transferase</keyword>
<evidence type="ECO:0000313" key="2">
    <source>
        <dbReference type="EMBL" id="MCP2270922.1"/>
    </source>
</evidence>
<comment type="caution">
    <text evidence="2">The sequence shown here is derived from an EMBL/GenBank/DDBJ whole genome shotgun (WGS) entry which is preliminary data.</text>
</comment>
<protein>
    <submittedName>
        <fullName evidence="2">Release factor glutamine methyltransferase</fullName>
    </submittedName>
</protein>
<dbReference type="Proteomes" id="UP001205185">
    <property type="component" value="Unassembled WGS sequence"/>
</dbReference>
<evidence type="ECO:0000313" key="3">
    <source>
        <dbReference type="Proteomes" id="UP001205185"/>
    </source>
</evidence>
<dbReference type="GO" id="GO:0008168">
    <property type="term" value="F:methyltransferase activity"/>
    <property type="evidence" value="ECO:0007669"/>
    <property type="project" value="UniProtKB-KW"/>
</dbReference>
<accession>A0ABT1IE70</accession>
<organism evidence="2 3">
    <name type="scientific">Actinokineospora diospyrosa</name>
    <dbReference type="NCBI Taxonomy" id="103728"/>
    <lineage>
        <taxon>Bacteria</taxon>
        <taxon>Bacillati</taxon>
        <taxon>Actinomycetota</taxon>
        <taxon>Actinomycetes</taxon>
        <taxon>Pseudonocardiales</taxon>
        <taxon>Pseudonocardiaceae</taxon>
        <taxon>Actinokineospora</taxon>
    </lineage>
</organism>
<reference evidence="2 3" key="1">
    <citation type="submission" date="2022-06" db="EMBL/GenBank/DDBJ databases">
        <title>Genomic Encyclopedia of Archaeal and Bacterial Type Strains, Phase II (KMG-II): from individual species to whole genera.</title>
        <authorList>
            <person name="Goeker M."/>
        </authorList>
    </citation>
    <scope>NUCLEOTIDE SEQUENCE [LARGE SCALE GENOMIC DNA]</scope>
    <source>
        <strain evidence="2 3">DSM 44255</strain>
    </source>
</reference>
<dbReference type="InterPro" id="IPR007848">
    <property type="entry name" value="Small_mtfrase_dom"/>
</dbReference>
<dbReference type="Gene3D" id="3.40.50.150">
    <property type="entry name" value="Vaccinia Virus protein VP39"/>
    <property type="match status" value="1"/>
</dbReference>
<proteinExistence type="predicted"/>
<keyword evidence="3" id="KW-1185">Reference proteome</keyword>
<dbReference type="InterPro" id="IPR002052">
    <property type="entry name" value="DNA_methylase_N6_adenine_CS"/>
</dbReference>